<sequence>MVYRSEIDGLRAVSIISVLLYHAGLSVFSGGYAGVDVFFVISGFLITSIIYREMTDGTFTFTGFYIRRIRRIIPALLALVLFTTVCSYFVLFPRDFVLSSKAAIAAIFSFSNVDFLFQAFDMTLTADSKPLLHTWSLAVEEQFYFFFPFLMIIVSKFRKNLVLPFIILAFFVSLGISVWGVANKPLHAFFLLPFRGYELLFGAFCAFVLVPKHWPRWVSEAGSAIGLAMIMATMVLYDSVRFPGFAALLPVVGAGLVIIFNANGLTGAGRLLSTRPMVWTGKISYSLYLFHGPLFVYAHYMAIDKLTPVEIVGLLALSFLLGWLSWKYVETPFRRAKAPPARIFAYAGIAAALLVVPRLVIISMDGIPQRFSDKTLQILAAADYSKDYMARCQNPDAPMNDPAGACVFGADVTPRIALFGDSHGAGLLDELGRQAAARDESILALVRPGCPAVTDYYRIAGLSDTACLRFAEKSMDYIVDTPSIDVAVVAGNYVAYVEGPDPSLGPAADFPFPTLENGNGQILDRNARLDLFRQRFTAMIDRMLAAGKKVVLVYPIPEVGYHVTYTSARLSITDKEDNFASRPRQVFENRARDIVEIMDSLGDKPNLVRVDPAASLCDSSACWFYKDNKPLYLDDNHLNTNGARIVSDEVIPVLDHLMASSGRQALRTADAADKPAN</sequence>
<keyword evidence="7 11" id="KW-0012">Acyltransferase</keyword>
<dbReference type="InterPro" id="IPR036514">
    <property type="entry name" value="SGNH_hydro_sf"/>
</dbReference>
<feature type="domain" description="SGNH" evidence="10">
    <location>
        <begin position="391"/>
        <end position="651"/>
    </location>
</feature>
<dbReference type="Pfam" id="PF19040">
    <property type="entry name" value="SGNH"/>
    <property type="match status" value="1"/>
</dbReference>
<evidence type="ECO:0000256" key="4">
    <source>
        <dbReference type="ARBA" id="ARBA00022692"/>
    </source>
</evidence>
<keyword evidence="6 8" id="KW-0472">Membrane</keyword>
<gene>
    <name evidence="11" type="primary">oatA_4</name>
    <name evidence="11" type="ORF">HDIA_4695</name>
</gene>
<dbReference type="PANTHER" id="PTHR23028:SF53">
    <property type="entry name" value="ACYL_TRANSF_3 DOMAIN-CONTAINING PROTEIN"/>
    <property type="match status" value="1"/>
</dbReference>
<dbReference type="Pfam" id="PF01757">
    <property type="entry name" value="Acyl_transf_3"/>
    <property type="match status" value="1"/>
</dbReference>
<dbReference type="SUPFAM" id="SSF52266">
    <property type="entry name" value="SGNH hydrolase"/>
    <property type="match status" value="1"/>
</dbReference>
<keyword evidence="2" id="KW-1003">Cell membrane</keyword>
<feature type="transmembrane region" description="Helical" evidence="8">
    <location>
        <begin position="188"/>
        <end position="210"/>
    </location>
</feature>
<dbReference type="KEGG" id="hdi:HDIA_4695"/>
<evidence type="ECO:0000259" key="9">
    <source>
        <dbReference type="Pfam" id="PF01757"/>
    </source>
</evidence>
<dbReference type="EC" id="2.3.1.-" evidence="11"/>
<dbReference type="InterPro" id="IPR050879">
    <property type="entry name" value="Acyltransferase_3"/>
</dbReference>
<dbReference type="GO" id="GO:0016747">
    <property type="term" value="F:acyltransferase activity, transferring groups other than amino-acyl groups"/>
    <property type="evidence" value="ECO:0007669"/>
    <property type="project" value="InterPro"/>
</dbReference>
<feature type="transmembrane region" description="Helical" evidence="8">
    <location>
        <begin position="341"/>
        <end position="361"/>
    </location>
</feature>
<evidence type="ECO:0000259" key="10">
    <source>
        <dbReference type="Pfam" id="PF19040"/>
    </source>
</evidence>
<dbReference type="InterPro" id="IPR043968">
    <property type="entry name" value="SGNH"/>
</dbReference>
<evidence type="ECO:0000256" key="5">
    <source>
        <dbReference type="ARBA" id="ARBA00022989"/>
    </source>
</evidence>
<dbReference type="RefSeq" id="WP_099558456.1">
    <property type="nucleotide sequence ID" value="NZ_LT960614.1"/>
</dbReference>
<evidence type="ECO:0000256" key="8">
    <source>
        <dbReference type="SAM" id="Phobius"/>
    </source>
</evidence>
<evidence type="ECO:0000256" key="3">
    <source>
        <dbReference type="ARBA" id="ARBA00022679"/>
    </source>
</evidence>
<evidence type="ECO:0000256" key="6">
    <source>
        <dbReference type="ARBA" id="ARBA00023136"/>
    </source>
</evidence>
<keyword evidence="12" id="KW-1185">Reference proteome</keyword>
<comment type="subcellular location">
    <subcellularLocation>
        <location evidence="1">Cell membrane</location>
        <topology evidence="1">Multi-pass membrane protein</topology>
    </subcellularLocation>
</comment>
<keyword evidence="5 8" id="KW-1133">Transmembrane helix</keyword>
<dbReference type="Gene3D" id="3.40.50.1110">
    <property type="entry name" value="SGNH hydrolase"/>
    <property type="match status" value="1"/>
</dbReference>
<dbReference type="PANTHER" id="PTHR23028">
    <property type="entry name" value="ACETYLTRANSFERASE"/>
    <property type="match status" value="1"/>
</dbReference>
<proteinExistence type="predicted"/>
<feature type="domain" description="Acyltransferase 3" evidence="9">
    <location>
        <begin position="6"/>
        <end position="325"/>
    </location>
</feature>
<dbReference type="AlphaFoldDB" id="A0A2C9DDB0"/>
<feature type="transmembrane region" description="Helical" evidence="8">
    <location>
        <begin position="283"/>
        <end position="303"/>
    </location>
</feature>
<dbReference type="Proteomes" id="UP000223606">
    <property type="component" value="Chromosome 1"/>
</dbReference>
<evidence type="ECO:0000313" key="11">
    <source>
        <dbReference type="EMBL" id="SON58236.1"/>
    </source>
</evidence>
<dbReference type="EMBL" id="LT960614">
    <property type="protein sequence ID" value="SON58236.1"/>
    <property type="molecule type" value="Genomic_DNA"/>
</dbReference>
<keyword evidence="3 11" id="KW-0808">Transferase</keyword>
<dbReference type="InterPro" id="IPR002656">
    <property type="entry name" value="Acyl_transf_3_dom"/>
</dbReference>
<evidence type="ECO:0000256" key="7">
    <source>
        <dbReference type="ARBA" id="ARBA00023315"/>
    </source>
</evidence>
<name>A0A2C9DDB0_9HYPH</name>
<organism evidence="11 12">
    <name type="scientific">Hartmannibacter diazotrophicus</name>
    <dbReference type="NCBI Taxonomy" id="1482074"/>
    <lineage>
        <taxon>Bacteria</taxon>
        <taxon>Pseudomonadati</taxon>
        <taxon>Pseudomonadota</taxon>
        <taxon>Alphaproteobacteria</taxon>
        <taxon>Hyphomicrobiales</taxon>
        <taxon>Pleomorphomonadaceae</taxon>
        <taxon>Hartmannibacter</taxon>
    </lineage>
</organism>
<feature type="transmembrane region" description="Helical" evidence="8">
    <location>
        <begin position="309"/>
        <end position="329"/>
    </location>
</feature>
<feature type="transmembrane region" description="Helical" evidence="8">
    <location>
        <begin position="243"/>
        <end position="262"/>
    </location>
</feature>
<dbReference type="GO" id="GO:0005886">
    <property type="term" value="C:plasma membrane"/>
    <property type="evidence" value="ECO:0007669"/>
    <property type="project" value="UniProtKB-SubCell"/>
</dbReference>
<reference evidence="12" key="1">
    <citation type="submission" date="2017-09" db="EMBL/GenBank/DDBJ databases">
        <title>Genome sequence of Nannocystis excedens DSM 71.</title>
        <authorList>
            <person name="Blom J."/>
        </authorList>
    </citation>
    <scope>NUCLEOTIDE SEQUENCE [LARGE SCALE GENOMIC DNA]</scope>
    <source>
        <strain evidence="12">type strain: E19</strain>
    </source>
</reference>
<protein>
    <submittedName>
        <fullName evidence="11">O-acetyltransferase OatA</fullName>
        <ecNumber evidence="11">2.3.1.-</ecNumber>
    </submittedName>
</protein>
<evidence type="ECO:0000256" key="2">
    <source>
        <dbReference type="ARBA" id="ARBA00022475"/>
    </source>
</evidence>
<feature type="transmembrane region" description="Helical" evidence="8">
    <location>
        <begin position="132"/>
        <end position="154"/>
    </location>
</feature>
<dbReference type="GO" id="GO:0009103">
    <property type="term" value="P:lipopolysaccharide biosynthetic process"/>
    <property type="evidence" value="ECO:0007669"/>
    <property type="project" value="TreeGrafter"/>
</dbReference>
<evidence type="ECO:0000313" key="12">
    <source>
        <dbReference type="Proteomes" id="UP000223606"/>
    </source>
</evidence>
<keyword evidence="4 8" id="KW-0812">Transmembrane</keyword>
<dbReference type="GO" id="GO:0016788">
    <property type="term" value="F:hydrolase activity, acting on ester bonds"/>
    <property type="evidence" value="ECO:0007669"/>
    <property type="project" value="UniProtKB-ARBA"/>
</dbReference>
<feature type="transmembrane region" description="Helical" evidence="8">
    <location>
        <begin position="31"/>
        <end position="51"/>
    </location>
</feature>
<feature type="transmembrane region" description="Helical" evidence="8">
    <location>
        <begin position="72"/>
        <end position="91"/>
    </location>
</feature>
<accession>A0A2C9DDB0</accession>
<dbReference type="OrthoDB" id="9796461at2"/>
<feature type="transmembrane region" description="Helical" evidence="8">
    <location>
        <begin position="161"/>
        <end position="182"/>
    </location>
</feature>
<evidence type="ECO:0000256" key="1">
    <source>
        <dbReference type="ARBA" id="ARBA00004651"/>
    </source>
</evidence>
<feature type="transmembrane region" description="Helical" evidence="8">
    <location>
        <begin position="217"/>
        <end position="237"/>
    </location>
</feature>